<evidence type="ECO:0000313" key="2">
    <source>
        <dbReference type="EMBL" id="RNL81654.1"/>
    </source>
</evidence>
<sequence>MTVLGVGTYRSRDAAASASIAASAGCPLIDTAPVYGNGIHQVAIAPVLRHHSQLRVSTKVGYMTEGQARVALTSESLTEEDAAFQHSIAPDYVRHQVAMSRTELQRQTPELVYLHNPEYHHEERGDLHQRIRAAFAVLEELYALGDIGGYGVSTWTGFDTGVFSLADLLRLAEEAAGSPENGFSAIQLPVSMVKIAPIRQSLEGSGPIGQASEAGLEAWASAPFHGGELLPLITPKLAEAVQPGTDRVEAALKVAASAPGLTGVLLSTTDTAHYKRAAEAIREPLPDYRLKELCDLLDPPAR</sequence>
<accession>A0A3N0E1C6</accession>
<evidence type="ECO:0000259" key="1">
    <source>
        <dbReference type="Pfam" id="PF00248"/>
    </source>
</evidence>
<proteinExistence type="predicted"/>
<dbReference type="Proteomes" id="UP000269198">
    <property type="component" value="Unassembled WGS sequence"/>
</dbReference>
<organism evidence="2 3">
    <name type="scientific">Halostreptopolyspora alba</name>
    <dbReference type="NCBI Taxonomy" id="2487137"/>
    <lineage>
        <taxon>Bacteria</taxon>
        <taxon>Bacillati</taxon>
        <taxon>Actinomycetota</taxon>
        <taxon>Actinomycetes</taxon>
        <taxon>Streptosporangiales</taxon>
        <taxon>Nocardiopsidaceae</taxon>
        <taxon>Halostreptopolyspora</taxon>
    </lineage>
</organism>
<dbReference type="Pfam" id="PF00248">
    <property type="entry name" value="Aldo_ket_red"/>
    <property type="match status" value="1"/>
</dbReference>
<name>A0A3N0E1C6_9ACTN</name>
<dbReference type="InterPro" id="IPR023210">
    <property type="entry name" value="NADP_OxRdtase_dom"/>
</dbReference>
<dbReference type="PANTHER" id="PTHR43312">
    <property type="entry name" value="D-THREO-ALDOSE 1-DEHYDROGENASE"/>
    <property type="match status" value="1"/>
</dbReference>
<dbReference type="Gene3D" id="3.20.20.100">
    <property type="entry name" value="NADP-dependent oxidoreductase domain"/>
    <property type="match status" value="1"/>
</dbReference>
<dbReference type="EMBL" id="RJMB01000031">
    <property type="protein sequence ID" value="RNL81654.1"/>
    <property type="molecule type" value="Genomic_DNA"/>
</dbReference>
<comment type="caution">
    <text evidence="2">The sequence shown here is derived from an EMBL/GenBank/DDBJ whole genome shotgun (WGS) entry which is preliminary data.</text>
</comment>
<dbReference type="SUPFAM" id="SSF51430">
    <property type="entry name" value="NAD(P)-linked oxidoreductase"/>
    <property type="match status" value="1"/>
</dbReference>
<dbReference type="InterPro" id="IPR036812">
    <property type="entry name" value="NAD(P)_OxRdtase_dom_sf"/>
</dbReference>
<dbReference type="AlphaFoldDB" id="A0A3N0E1C6"/>
<protein>
    <submittedName>
        <fullName evidence="2">Aldo/keto reductase</fullName>
    </submittedName>
</protein>
<dbReference type="OrthoDB" id="3848369at2"/>
<feature type="domain" description="NADP-dependent oxidoreductase" evidence="1">
    <location>
        <begin position="11"/>
        <end position="157"/>
    </location>
</feature>
<dbReference type="RefSeq" id="WP_123203292.1">
    <property type="nucleotide sequence ID" value="NZ_RJMB01000031.1"/>
</dbReference>
<reference evidence="2 3" key="1">
    <citation type="submission" date="2018-11" db="EMBL/GenBank/DDBJ databases">
        <title>The genome draft of YIM 96095.</title>
        <authorList>
            <person name="Tang S.-K."/>
            <person name="Chunyu W.-X."/>
            <person name="Feng Y.-Z."/>
        </authorList>
    </citation>
    <scope>NUCLEOTIDE SEQUENCE [LARGE SCALE GENOMIC DNA]</scope>
    <source>
        <strain evidence="2 3">YIM 96095</strain>
    </source>
</reference>
<evidence type="ECO:0000313" key="3">
    <source>
        <dbReference type="Proteomes" id="UP000269198"/>
    </source>
</evidence>
<dbReference type="InterPro" id="IPR053135">
    <property type="entry name" value="AKR2_Oxidoreductase"/>
</dbReference>
<gene>
    <name evidence="2" type="ORF">EFW17_21720</name>
</gene>
<keyword evidence="3" id="KW-1185">Reference proteome</keyword>
<dbReference type="PANTHER" id="PTHR43312:SF1">
    <property type="entry name" value="NADP-DEPENDENT OXIDOREDUCTASE DOMAIN-CONTAINING PROTEIN"/>
    <property type="match status" value="1"/>
</dbReference>